<dbReference type="GO" id="GO:0006886">
    <property type="term" value="P:intracellular protein transport"/>
    <property type="evidence" value="ECO:0007669"/>
    <property type="project" value="InterPro"/>
</dbReference>
<dbReference type="RefSeq" id="XP_068370303.1">
    <property type="nucleotide sequence ID" value="XM_068513663.1"/>
</dbReference>
<protein>
    <recommendedName>
        <fullName evidence="2">Importin N-terminal domain-containing protein</fullName>
    </recommendedName>
</protein>
<dbReference type="GO" id="GO:0031267">
    <property type="term" value="F:small GTPase binding"/>
    <property type="evidence" value="ECO:0007669"/>
    <property type="project" value="InterPro"/>
</dbReference>
<sequence length="918" mass="104395">MILFTSSSIKSFLFPLFLLIKGQILNKSSHIYSEKLIFRLVIFLPLKMDDQVQYIRYLDQLANQNRGLPTGIPELQQIVDRPDAIQLAPIIMANAETDQVLLAGTRILQNVVFNQYQSMSPDEKINFRNYIIQTYHSFPVQPVKSSLERVVSHIALQDFPDSWPDFITNFVLLDHPQFQFLAEFINLLFNYPLDPERYTKIKAAITAHVPILIQYIFNGFPESASLLTELIPFMDLETVVMIATSPLFQVPNQYISVLCRLLITPNFPVEHVRTLFNLIASVTNADSINDDYFSIQSLLQQYLEVLEHPDTINALNYIHDLLMTETCFLDSLEYWEFFLLSLYAGNPERSKLHQKTIMQLLLALINDFACPPDFSNESTAFYEQERPMMLCLLHISQQSVVQQMSIAYSQLAQSFDVHRFKCLVWAAASLSSAVNLDDDFALSSLRFVYSVYMNNPTVLLTVSCFIYLAMHYVKAEKISQEMLEIACQFALNGVTVPDLQRISASFLLVASKMTTVPGLDCNMILNLPDIKPDIYMILSEATARSYMLKNELAVAVNAIGAKWQNLQTKQVSFDFTRELRIIMCGLIGYARANIECVASILTEILPSLQQSTAEFTRILLELHGTSGENAKRRDDASLMIGFIKNEAQLFKEMRFFDCIWLIEMCSALPPDMRPFEILSLASVMVQSNIPQEVLTLIRNNLIIPVEMLINQVITEENTANMFDDNIEALSKLIFALSATHYECITSDDISILLQIMKKAIKPVVVNSLLSLRLILQKSLETLSDEMRTTFFRQVLPAVLTNTLLIACEPSHRFCICEIIEIIEYCVGIIVNGQVNVQLFEGFENIPGMATKIASEIVSKNPRTTISEMSELCLLLFRTQPTEAFEEIIVEIASKAKDSLPSETMRHLQMLKTKSVLFK</sequence>
<evidence type="ECO:0000313" key="4">
    <source>
        <dbReference type="Proteomes" id="UP000179807"/>
    </source>
</evidence>
<feature type="chain" id="PRO_5012407732" description="Importin N-terminal domain-containing protein" evidence="1">
    <location>
        <begin position="23"/>
        <end position="918"/>
    </location>
</feature>
<dbReference type="InterPro" id="IPR011989">
    <property type="entry name" value="ARM-like"/>
</dbReference>
<dbReference type="InterPro" id="IPR016024">
    <property type="entry name" value="ARM-type_fold"/>
</dbReference>
<dbReference type="OrthoDB" id="431626at2759"/>
<dbReference type="AlphaFoldDB" id="A0A1J4L0X6"/>
<dbReference type="Proteomes" id="UP000179807">
    <property type="component" value="Unassembled WGS sequence"/>
</dbReference>
<comment type="caution">
    <text evidence="3">The sequence shown here is derived from an EMBL/GenBank/DDBJ whole genome shotgun (WGS) entry which is preliminary data.</text>
</comment>
<accession>A0A1J4L0X6</accession>
<dbReference type="Pfam" id="PF03810">
    <property type="entry name" value="IBN_N"/>
    <property type="match status" value="1"/>
</dbReference>
<dbReference type="EMBL" id="MLAK01000033">
    <property type="protein sequence ID" value="OHT17167.1"/>
    <property type="molecule type" value="Genomic_DNA"/>
</dbReference>
<evidence type="ECO:0000259" key="2">
    <source>
        <dbReference type="Pfam" id="PF03810"/>
    </source>
</evidence>
<evidence type="ECO:0000313" key="3">
    <source>
        <dbReference type="EMBL" id="OHT17167.1"/>
    </source>
</evidence>
<keyword evidence="1" id="KW-0732">Signal</keyword>
<feature type="signal peptide" evidence="1">
    <location>
        <begin position="1"/>
        <end position="22"/>
    </location>
</feature>
<reference evidence="3" key="1">
    <citation type="submission" date="2016-10" db="EMBL/GenBank/DDBJ databases">
        <authorList>
            <person name="Benchimol M."/>
            <person name="Almeida L.G."/>
            <person name="Vasconcelos A.T."/>
            <person name="Perreira-Neves A."/>
            <person name="Rosa I.A."/>
            <person name="Tasca T."/>
            <person name="Bogo M.R."/>
            <person name="de Souza W."/>
        </authorList>
    </citation>
    <scope>NUCLEOTIDE SEQUENCE [LARGE SCALE GENOMIC DNA]</scope>
    <source>
        <strain evidence="3">K</strain>
    </source>
</reference>
<organism evidence="3 4">
    <name type="scientific">Tritrichomonas foetus</name>
    <dbReference type="NCBI Taxonomy" id="1144522"/>
    <lineage>
        <taxon>Eukaryota</taxon>
        <taxon>Metamonada</taxon>
        <taxon>Parabasalia</taxon>
        <taxon>Tritrichomonadida</taxon>
        <taxon>Tritrichomonadidae</taxon>
        <taxon>Tritrichomonas</taxon>
    </lineage>
</organism>
<dbReference type="SUPFAM" id="SSF48371">
    <property type="entry name" value="ARM repeat"/>
    <property type="match status" value="1"/>
</dbReference>
<proteinExistence type="predicted"/>
<keyword evidence="4" id="KW-1185">Reference proteome</keyword>
<feature type="domain" description="Importin N-terminal" evidence="2">
    <location>
        <begin position="75"/>
        <end position="135"/>
    </location>
</feature>
<evidence type="ECO:0000256" key="1">
    <source>
        <dbReference type="SAM" id="SignalP"/>
    </source>
</evidence>
<dbReference type="Gene3D" id="1.25.10.10">
    <property type="entry name" value="Leucine-rich Repeat Variant"/>
    <property type="match status" value="2"/>
</dbReference>
<dbReference type="VEuPathDB" id="TrichDB:TRFO_41260"/>
<gene>
    <name evidence="3" type="ORF">TRFO_41260</name>
</gene>
<dbReference type="InterPro" id="IPR001494">
    <property type="entry name" value="Importin-beta_N"/>
</dbReference>
<dbReference type="GeneID" id="94848367"/>
<name>A0A1J4L0X6_9EUKA</name>